<dbReference type="RefSeq" id="WP_256524252.1">
    <property type="nucleotide sequence ID" value="NZ_BAABJV010000005.1"/>
</dbReference>
<dbReference type="Pfam" id="PF11209">
    <property type="entry name" value="LmeA"/>
    <property type="match status" value="1"/>
</dbReference>
<proteinExistence type="predicted"/>
<name>A0ABP9AAA3_9ACTN</name>
<comment type="caution">
    <text evidence="1">The sequence shown here is derived from an EMBL/GenBank/DDBJ whole genome shotgun (WGS) entry which is preliminary data.</text>
</comment>
<gene>
    <name evidence="1" type="ORF">GCM10023329_28140</name>
</gene>
<accession>A0ABP9AAA3</accession>
<dbReference type="Proteomes" id="UP001501147">
    <property type="component" value="Unassembled WGS sequence"/>
</dbReference>
<evidence type="ECO:0000313" key="2">
    <source>
        <dbReference type="Proteomes" id="UP001501147"/>
    </source>
</evidence>
<evidence type="ECO:0000313" key="1">
    <source>
        <dbReference type="EMBL" id="GAA4777494.1"/>
    </source>
</evidence>
<sequence length="249" mass="25721">MRALRILLVIAVVLGGLFAAADRLAVGFAESEAADRIRASRQLASTPEVSIHGFPFLTQLAGGELHEVEVSMAGITATADGREVDVTEVRAKLRDVRIGSGFSSAVAGSAEGSARISYEDLSEAAPEGAVVGYAGAERAAKGQVELRGRLVEVLEGAGVPVPGAVEALLGDREVSTYSTVTLVEGSTVRLRAEALPELPVPGLGERLRRVVDYDLEIGGLPTGIELDTVRAGEGGLSFSGRGTDVTLTG</sequence>
<dbReference type="EMBL" id="BAABJV010000005">
    <property type="protein sequence ID" value="GAA4777494.1"/>
    <property type="molecule type" value="Genomic_DNA"/>
</dbReference>
<dbReference type="InterPro" id="IPR021373">
    <property type="entry name" value="DUF2993"/>
</dbReference>
<organism evidence="1 2">
    <name type="scientific">Streptomyces sanyensis</name>
    <dbReference type="NCBI Taxonomy" id="568869"/>
    <lineage>
        <taxon>Bacteria</taxon>
        <taxon>Bacillati</taxon>
        <taxon>Actinomycetota</taxon>
        <taxon>Actinomycetes</taxon>
        <taxon>Kitasatosporales</taxon>
        <taxon>Streptomycetaceae</taxon>
        <taxon>Streptomyces</taxon>
    </lineage>
</organism>
<reference evidence="2" key="1">
    <citation type="journal article" date="2019" name="Int. J. Syst. Evol. Microbiol.">
        <title>The Global Catalogue of Microorganisms (GCM) 10K type strain sequencing project: providing services to taxonomists for standard genome sequencing and annotation.</title>
        <authorList>
            <consortium name="The Broad Institute Genomics Platform"/>
            <consortium name="The Broad Institute Genome Sequencing Center for Infectious Disease"/>
            <person name="Wu L."/>
            <person name="Ma J."/>
        </authorList>
    </citation>
    <scope>NUCLEOTIDE SEQUENCE [LARGE SCALE GENOMIC DNA]</scope>
    <source>
        <strain evidence="2">JCM 18324</strain>
    </source>
</reference>
<protein>
    <submittedName>
        <fullName evidence="1">DUF2993 domain-containing protein</fullName>
    </submittedName>
</protein>
<keyword evidence="2" id="KW-1185">Reference proteome</keyword>